<evidence type="ECO:0000313" key="1">
    <source>
        <dbReference type="EMBL" id="KAJ2971507.1"/>
    </source>
</evidence>
<proteinExistence type="predicted"/>
<reference evidence="1" key="1">
    <citation type="submission" date="2022-08" db="EMBL/GenBank/DDBJ databases">
        <title>Genome Sequence of Pycnoporus sanguineus.</title>
        <authorList>
            <person name="Buettner E."/>
        </authorList>
    </citation>
    <scope>NUCLEOTIDE SEQUENCE</scope>
    <source>
        <strain evidence="1">CG-C14</strain>
    </source>
</reference>
<dbReference type="EMBL" id="JANSHE010005339">
    <property type="protein sequence ID" value="KAJ2971507.1"/>
    <property type="molecule type" value="Genomic_DNA"/>
</dbReference>
<gene>
    <name evidence="1" type="ORF">NUW54_g12493</name>
</gene>
<protein>
    <submittedName>
        <fullName evidence="1">Uncharacterized protein</fullName>
    </submittedName>
</protein>
<keyword evidence="2" id="KW-1185">Reference proteome</keyword>
<sequence length="129" mass="13377">MHHALPGALPPLHTAVDLKNTMPPSLIHADDDAYASLPPTPTSPLELSASHLGWHNQLTASHNDCGQGMYGLSASMNAAVGLGGDVAIAGSGHYMSSYAGHCPDGPPVQTAVQRPLPEYSRIRPPAPLS</sequence>
<evidence type="ECO:0000313" key="2">
    <source>
        <dbReference type="Proteomes" id="UP001144978"/>
    </source>
</evidence>
<organism evidence="1 2">
    <name type="scientific">Trametes sanguinea</name>
    <dbReference type="NCBI Taxonomy" id="158606"/>
    <lineage>
        <taxon>Eukaryota</taxon>
        <taxon>Fungi</taxon>
        <taxon>Dikarya</taxon>
        <taxon>Basidiomycota</taxon>
        <taxon>Agaricomycotina</taxon>
        <taxon>Agaricomycetes</taxon>
        <taxon>Polyporales</taxon>
        <taxon>Polyporaceae</taxon>
        <taxon>Trametes</taxon>
    </lineage>
</organism>
<comment type="caution">
    <text evidence="1">The sequence shown here is derived from an EMBL/GenBank/DDBJ whole genome shotgun (WGS) entry which is preliminary data.</text>
</comment>
<name>A0ACC1MXX2_9APHY</name>
<accession>A0ACC1MXX2</accession>
<dbReference type="Proteomes" id="UP001144978">
    <property type="component" value="Unassembled WGS sequence"/>
</dbReference>